<dbReference type="EMBL" id="AVPG01000010">
    <property type="protein sequence ID" value="KGX86865.1"/>
    <property type="molecule type" value="Genomic_DNA"/>
</dbReference>
<dbReference type="InterPro" id="IPR000326">
    <property type="entry name" value="PAP2/HPO"/>
</dbReference>
<evidence type="ECO:0000256" key="1">
    <source>
        <dbReference type="SAM" id="Phobius"/>
    </source>
</evidence>
<dbReference type="OrthoDB" id="9789113at2"/>
<feature type="transmembrane region" description="Helical" evidence="1">
    <location>
        <begin position="171"/>
        <end position="191"/>
    </location>
</feature>
<feature type="transmembrane region" description="Helical" evidence="1">
    <location>
        <begin position="99"/>
        <end position="121"/>
    </location>
</feature>
<dbReference type="RefSeq" id="WP_036833982.1">
    <property type="nucleotide sequence ID" value="NZ_AVPG01000010.1"/>
</dbReference>
<feature type="transmembrane region" description="Helical" evidence="1">
    <location>
        <begin position="12"/>
        <end position="32"/>
    </location>
</feature>
<accession>A0A0A5G6Y4</accession>
<sequence>MKKAILKDIPKPAIGIIIGGFLIIGLSFQLFLELSEKLVENGTFYIDTFMKNIVEGIQSPWMTSIFRVITSAGAVKWMTIASILLFVYIVLFSKRSNWVAIYLAISMLGISLLTTLLKYGFGRTRPSVLEQYDGTGFSFPSGHTTGSVVFYGFMMYIIFRSNSTTSVKRIICGLLTFIILSVAFSRVYLGVHYFTDILAGLSLGMAWLLVCIFALEFTLWRKKRKQV</sequence>
<dbReference type="SMART" id="SM00014">
    <property type="entry name" value="acidPPc"/>
    <property type="match status" value="1"/>
</dbReference>
<dbReference type="PANTHER" id="PTHR14969:SF13">
    <property type="entry name" value="AT30094P"/>
    <property type="match status" value="1"/>
</dbReference>
<dbReference type="CDD" id="cd03392">
    <property type="entry name" value="PAP2_like_2"/>
    <property type="match status" value="1"/>
</dbReference>
<dbReference type="eggNOG" id="COG0671">
    <property type="taxonomic scope" value="Bacteria"/>
</dbReference>
<keyword evidence="1" id="KW-0812">Transmembrane</keyword>
<dbReference type="Proteomes" id="UP000030401">
    <property type="component" value="Unassembled WGS sequence"/>
</dbReference>
<feature type="domain" description="Phosphatidic acid phosphatase type 2/haloperoxidase" evidence="2">
    <location>
        <begin position="100"/>
        <end position="212"/>
    </location>
</feature>
<dbReference type="InterPro" id="IPR036938">
    <property type="entry name" value="PAP2/HPO_sf"/>
</dbReference>
<keyword evidence="1" id="KW-1133">Transmembrane helix</keyword>
<feature type="transmembrane region" description="Helical" evidence="1">
    <location>
        <begin position="68"/>
        <end position="92"/>
    </location>
</feature>
<dbReference type="PANTHER" id="PTHR14969">
    <property type="entry name" value="SPHINGOSINE-1-PHOSPHATE PHOSPHOHYDROLASE"/>
    <property type="match status" value="1"/>
</dbReference>
<evidence type="ECO:0000313" key="3">
    <source>
        <dbReference type="EMBL" id="KGX86865.1"/>
    </source>
</evidence>
<protein>
    <recommendedName>
        <fullName evidence="2">Phosphatidic acid phosphatase type 2/haloperoxidase domain-containing protein</fullName>
    </recommendedName>
</protein>
<organism evidence="3 4">
    <name type="scientific">Pontibacillus litoralis JSM 072002</name>
    <dbReference type="NCBI Taxonomy" id="1385512"/>
    <lineage>
        <taxon>Bacteria</taxon>
        <taxon>Bacillati</taxon>
        <taxon>Bacillota</taxon>
        <taxon>Bacilli</taxon>
        <taxon>Bacillales</taxon>
        <taxon>Bacillaceae</taxon>
        <taxon>Pontibacillus</taxon>
    </lineage>
</organism>
<keyword evidence="1" id="KW-0472">Membrane</keyword>
<name>A0A0A5G6Y4_9BACI</name>
<proteinExistence type="predicted"/>
<keyword evidence="4" id="KW-1185">Reference proteome</keyword>
<dbReference type="Pfam" id="PF01569">
    <property type="entry name" value="PAP2"/>
    <property type="match status" value="1"/>
</dbReference>
<feature type="transmembrane region" description="Helical" evidence="1">
    <location>
        <begin position="197"/>
        <end position="220"/>
    </location>
</feature>
<evidence type="ECO:0000259" key="2">
    <source>
        <dbReference type="SMART" id="SM00014"/>
    </source>
</evidence>
<dbReference type="STRING" id="1385512.N784_03150"/>
<dbReference type="Gene3D" id="1.20.144.10">
    <property type="entry name" value="Phosphatidic acid phosphatase type 2/haloperoxidase"/>
    <property type="match status" value="2"/>
</dbReference>
<comment type="caution">
    <text evidence="3">The sequence shown here is derived from an EMBL/GenBank/DDBJ whole genome shotgun (WGS) entry which is preliminary data.</text>
</comment>
<dbReference type="SUPFAM" id="SSF48317">
    <property type="entry name" value="Acid phosphatase/Vanadium-dependent haloperoxidase"/>
    <property type="match status" value="1"/>
</dbReference>
<feature type="transmembrane region" description="Helical" evidence="1">
    <location>
        <begin position="141"/>
        <end position="159"/>
    </location>
</feature>
<gene>
    <name evidence="3" type="ORF">N784_03150</name>
</gene>
<dbReference type="AlphaFoldDB" id="A0A0A5G6Y4"/>
<reference evidence="3 4" key="1">
    <citation type="submission" date="2013-08" db="EMBL/GenBank/DDBJ databases">
        <authorList>
            <person name="Huang J."/>
            <person name="Wang G."/>
        </authorList>
    </citation>
    <scope>NUCLEOTIDE SEQUENCE [LARGE SCALE GENOMIC DNA]</scope>
    <source>
        <strain evidence="3 4">JSM 072002</strain>
    </source>
</reference>
<evidence type="ECO:0000313" key="4">
    <source>
        <dbReference type="Proteomes" id="UP000030401"/>
    </source>
</evidence>